<sequence>MLLNLVAYSSLLHLVSATIFYFKVHLICPRINGTNLSYHFAVSHFEKDIFSPDDDMSKPILGETNKTEHWFYQYGSQKDDGLFNNYFEPYIHVLHNCTNDGMSQTKTQFADSVAVLETVVTVKYVVYLPY</sequence>
<dbReference type="Gene3D" id="2.60.40.3330">
    <property type="match status" value="1"/>
</dbReference>
<dbReference type="AlphaFoldDB" id="A0A8S1F3R5"/>
<proteinExistence type="predicted"/>
<evidence type="ECO:0000313" key="3">
    <source>
        <dbReference type="Proteomes" id="UP000494206"/>
    </source>
</evidence>
<accession>A0A8S1F3R5</accession>
<dbReference type="Proteomes" id="UP000494206">
    <property type="component" value="Unassembled WGS sequence"/>
</dbReference>
<gene>
    <name evidence="2" type="ORF">CBOVIS_LOCUS9170</name>
</gene>
<feature type="signal peptide" evidence="1">
    <location>
        <begin position="1"/>
        <end position="17"/>
    </location>
</feature>
<dbReference type="EMBL" id="CADEPM010000006">
    <property type="protein sequence ID" value="CAB3407208.1"/>
    <property type="molecule type" value="Genomic_DNA"/>
</dbReference>
<evidence type="ECO:0000256" key="1">
    <source>
        <dbReference type="SAM" id="SignalP"/>
    </source>
</evidence>
<dbReference type="InterPro" id="IPR038479">
    <property type="entry name" value="Transthyretin-like_sf"/>
</dbReference>
<evidence type="ECO:0000313" key="2">
    <source>
        <dbReference type="EMBL" id="CAB3407208.1"/>
    </source>
</evidence>
<protein>
    <submittedName>
        <fullName evidence="2">Uncharacterized protein</fullName>
    </submittedName>
</protein>
<reference evidence="2 3" key="1">
    <citation type="submission" date="2020-04" db="EMBL/GenBank/DDBJ databases">
        <authorList>
            <person name="Laetsch R D."/>
            <person name="Stevens L."/>
            <person name="Kumar S."/>
            <person name="Blaxter L. M."/>
        </authorList>
    </citation>
    <scope>NUCLEOTIDE SEQUENCE [LARGE SCALE GENOMIC DNA]</scope>
</reference>
<dbReference type="PANTHER" id="PTHR21479">
    <property type="match status" value="1"/>
</dbReference>
<feature type="chain" id="PRO_5035785417" evidence="1">
    <location>
        <begin position="18"/>
        <end position="130"/>
    </location>
</feature>
<keyword evidence="3" id="KW-1185">Reference proteome</keyword>
<name>A0A8S1F3R5_9PELO</name>
<dbReference type="OrthoDB" id="5877087at2759"/>
<comment type="caution">
    <text evidence="2">The sequence shown here is derived from an EMBL/GenBank/DDBJ whole genome shotgun (WGS) entry which is preliminary data.</text>
</comment>
<organism evidence="2 3">
    <name type="scientific">Caenorhabditis bovis</name>
    <dbReference type="NCBI Taxonomy" id="2654633"/>
    <lineage>
        <taxon>Eukaryota</taxon>
        <taxon>Metazoa</taxon>
        <taxon>Ecdysozoa</taxon>
        <taxon>Nematoda</taxon>
        <taxon>Chromadorea</taxon>
        <taxon>Rhabditida</taxon>
        <taxon>Rhabditina</taxon>
        <taxon>Rhabditomorpha</taxon>
        <taxon>Rhabditoidea</taxon>
        <taxon>Rhabditidae</taxon>
        <taxon>Peloderinae</taxon>
        <taxon>Caenorhabditis</taxon>
    </lineage>
</organism>
<keyword evidence="1" id="KW-0732">Signal</keyword>